<dbReference type="HOGENOM" id="CLU_2531143_0_0_1"/>
<dbReference type="Gramene" id="OGLUM04G24560.6">
    <property type="protein sequence ID" value="OGLUM04G24560.6"/>
    <property type="gene ID" value="OGLUM04G24560"/>
</dbReference>
<sequence>MILGRGDMGGDHHRLPPSSTSPPPEQTAGNRTAARKAAAGPSFSLEGAADAHCTARRGRADTVLLCTTRAAGNMFFVSVIVGTRELDSPSH</sequence>
<name>A0A0D9ZQD9_9ORYZ</name>
<evidence type="ECO:0000313" key="2">
    <source>
        <dbReference type="EnsemblPlants" id="OGLUM04G24560.6"/>
    </source>
</evidence>
<reference evidence="2" key="1">
    <citation type="submission" date="2015-04" db="UniProtKB">
        <authorList>
            <consortium name="EnsemblPlants"/>
        </authorList>
    </citation>
    <scope>IDENTIFICATION</scope>
</reference>
<dbReference type="Proteomes" id="UP000026961">
    <property type="component" value="Chromosome 4"/>
</dbReference>
<dbReference type="EnsemblPlants" id="OGLUM04G24560.6">
    <property type="protein sequence ID" value="OGLUM04G24560.6"/>
    <property type="gene ID" value="OGLUM04G24560"/>
</dbReference>
<feature type="compositionally biased region" description="Low complexity" evidence="1">
    <location>
        <begin position="27"/>
        <end position="40"/>
    </location>
</feature>
<proteinExistence type="predicted"/>
<dbReference type="AlphaFoldDB" id="A0A0D9ZQD9"/>
<accession>A0A0D9ZQD9</accession>
<reference evidence="2" key="2">
    <citation type="submission" date="2018-05" db="EMBL/GenBank/DDBJ databases">
        <title>OgluRS3 (Oryza glumaepatula Reference Sequence Version 3).</title>
        <authorList>
            <person name="Zhang J."/>
            <person name="Kudrna D."/>
            <person name="Lee S."/>
            <person name="Talag J."/>
            <person name="Welchert J."/>
            <person name="Wing R.A."/>
        </authorList>
    </citation>
    <scope>NUCLEOTIDE SEQUENCE [LARGE SCALE GENOMIC DNA]</scope>
</reference>
<protein>
    <submittedName>
        <fullName evidence="2">Uncharacterized protein</fullName>
    </submittedName>
</protein>
<evidence type="ECO:0000313" key="3">
    <source>
        <dbReference type="Proteomes" id="UP000026961"/>
    </source>
</evidence>
<organism evidence="2">
    <name type="scientific">Oryza glumipatula</name>
    <dbReference type="NCBI Taxonomy" id="40148"/>
    <lineage>
        <taxon>Eukaryota</taxon>
        <taxon>Viridiplantae</taxon>
        <taxon>Streptophyta</taxon>
        <taxon>Embryophyta</taxon>
        <taxon>Tracheophyta</taxon>
        <taxon>Spermatophyta</taxon>
        <taxon>Magnoliopsida</taxon>
        <taxon>Liliopsida</taxon>
        <taxon>Poales</taxon>
        <taxon>Poaceae</taxon>
        <taxon>BOP clade</taxon>
        <taxon>Oryzoideae</taxon>
        <taxon>Oryzeae</taxon>
        <taxon>Oryzinae</taxon>
        <taxon>Oryza</taxon>
    </lineage>
</organism>
<feature type="region of interest" description="Disordered" evidence="1">
    <location>
        <begin position="1"/>
        <end position="50"/>
    </location>
</feature>
<evidence type="ECO:0000256" key="1">
    <source>
        <dbReference type="SAM" id="MobiDB-lite"/>
    </source>
</evidence>
<keyword evidence="3" id="KW-1185">Reference proteome</keyword>